<evidence type="ECO:0000256" key="2">
    <source>
        <dbReference type="ARBA" id="ARBA00009272"/>
    </source>
</evidence>
<evidence type="ECO:0000256" key="5">
    <source>
        <dbReference type="NCBIfam" id="TIGR00205"/>
    </source>
</evidence>
<evidence type="ECO:0000256" key="3">
    <source>
        <dbReference type="ARBA" id="ARBA00023143"/>
    </source>
</evidence>
<gene>
    <name evidence="4" type="primary">fliE</name>
    <name evidence="6" type="ORF">SAMN05216410_2374</name>
</gene>
<dbReference type="AlphaFoldDB" id="A0A1G6PWT9"/>
<dbReference type="GO" id="GO:0005198">
    <property type="term" value="F:structural molecule activity"/>
    <property type="evidence" value="ECO:0007669"/>
    <property type="project" value="UniProtKB-UniRule"/>
</dbReference>
<dbReference type="RefSeq" id="WP_093183459.1">
    <property type="nucleotide sequence ID" value="NZ_FMYH01000004.1"/>
</dbReference>
<evidence type="ECO:0000313" key="6">
    <source>
        <dbReference type="EMBL" id="SDC84441.1"/>
    </source>
</evidence>
<dbReference type="PANTHER" id="PTHR34653:SF1">
    <property type="entry name" value="FLAGELLAR HOOK-BASAL BODY COMPLEX PROTEIN FLIE"/>
    <property type="match status" value="1"/>
</dbReference>
<dbReference type="EMBL" id="FMYH01000004">
    <property type="protein sequence ID" value="SDC84441.1"/>
    <property type="molecule type" value="Genomic_DNA"/>
</dbReference>
<keyword evidence="3 4" id="KW-0975">Bacterial flagellum</keyword>
<comment type="subcellular location">
    <subcellularLocation>
        <location evidence="1 4">Bacterial flagellum basal body</location>
    </subcellularLocation>
</comment>
<keyword evidence="6" id="KW-0969">Cilium</keyword>
<reference evidence="6 7" key="1">
    <citation type="submission" date="2016-09" db="EMBL/GenBank/DDBJ databases">
        <authorList>
            <person name="Capua I."/>
            <person name="De Benedictis P."/>
            <person name="Joannis T."/>
            <person name="Lombin L.H."/>
            <person name="Cattoli G."/>
        </authorList>
    </citation>
    <scope>NUCLEOTIDE SEQUENCE [LARGE SCALE GENOMIC DNA]</scope>
    <source>
        <strain evidence="6 7">ISLP-3</strain>
    </source>
</reference>
<dbReference type="NCBIfam" id="TIGR00205">
    <property type="entry name" value="fliE"/>
    <property type="match status" value="1"/>
</dbReference>
<organism evidence="6 7">
    <name type="scientific">Sanguibacter gelidistatuariae</name>
    <dbReference type="NCBI Taxonomy" id="1814289"/>
    <lineage>
        <taxon>Bacteria</taxon>
        <taxon>Bacillati</taxon>
        <taxon>Actinomycetota</taxon>
        <taxon>Actinomycetes</taxon>
        <taxon>Micrococcales</taxon>
        <taxon>Sanguibacteraceae</taxon>
        <taxon>Sanguibacter</taxon>
    </lineage>
</organism>
<dbReference type="GO" id="GO:0009425">
    <property type="term" value="C:bacterial-type flagellum basal body"/>
    <property type="evidence" value="ECO:0007669"/>
    <property type="project" value="UniProtKB-SubCell"/>
</dbReference>
<evidence type="ECO:0000256" key="1">
    <source>
        <dbReference type="ARBA" id="ARBA00004117"/>
    </source>
</evidence>
<dbReference type="GO" id="GO:0071973">
    <property type="term" value="P:bacterial-type flagellum-dependent cell motility"/>
    <property type="evidence" value="ECO:0007669"/>
    <property type="project" value="InterPro"/>
</dbReference>
<keyword evidence="6" id="KW-0966">Cell projection</keyword>
<evidence type="ECO:0000256" key="4">
    <source>
        <dbReference type="HAMAP-Rule" id="MF_00724"/>
    </source>
</evidence>
<dbReference type="InterPro" id="IPR001624">
    <property type="entry name" value="FliE"/>
</dbReference>
<protein>
    <recommendedName>
        <fullName evidence="4 5">Flagellar hook-basal body complex protein FliE</fullName>
    </recommendedName>
</protein>
<keyword evidence="6" id="KW-0282">Flagellum</keyword>
<dbReference type="Proteomes" id="UP000199039">
    <property type="component" value="Unassembled WGS sequence"/>
</dbReference>
<comment type="similarity">
    <text evidence="2 4">Belongs to the FliE family.</text>
</comment>
<dbReference type="GO" id="GO:0003774">
    <property type="term" value="F:cytoskeletal motor activity"/>
    <property type="evidence" value="ECO:0007669"/>
    <property type="project" value="InterPro"/>
</dbReference>
<dbReference type="PANTHER" id="PTHR34653">
    <property type="match status" value="1"/>
</dbReference>
<keyword evidence="7" id="KW-1185">Reference proteome</keyword>
<evidence type="ECO:0000313" key="7">
    <source>
        <dbReference type="Proteomes" id="UP000199039"/>
    </source>
</evidence>
<dbReference type="PRINTS" id="PR01006">
    <property type="entry name" value="FLGHOOKFLIE"/>
</dbReference>
<proteinExistence type="inferred from homology"/>
<dbReference type="HAMAP" id="MF_00724">
    <property type="entry name" value="FliE"/>
    <property type="match status" value="1"/>
</dbReference>
<accession>A0A1G6PWT9</accession>
<dbReference type="Pfam" id="PF02049">
    <property type="entry name" value="FliE"/>
    <property type="match status" value="1"/>
</dbReference>
<dbReference type="STRING" id="1814289.SAMN05216410_2374"/>
<dbReference type="OrthoDB" id="3268318at2"/>
<sequence length="111" mass="11315">MTISALEAVSALTSGASVAPTGYVPGTDSIDPSRAASSSGAFGNVLTGAVNNLQGLQNTSNELAVKAVTGDLDDIHDYTIAATEAKVTLELTAAIRNKAVDAFTEIMRMQA</sequence>
<name>A0A1G6PWT9_9MICO</name>